<comment type="caution">
    <text evidence="1">The sequence shown here is derived from an EMBL/GenBank/DDBJ whole genome shotgun (WGS) entry which is preliminary data.</text>
</comment>
<protein>
    <recommendedName>
        <fullName evidence="3">Alcohol acetyltransferase</fullName>
    </recommendedName>
</protein>
<evidence type="ECO:0000313" key="1">
    <source>
        <dbReference type="EMBL" id="MBP1924713.1"/>
    </source>
</evidence>
<dbReference type="InterPro" id="IPR052058">
    <property type="entry name" value="Alcohol_O-acetyltransferase"/>
</dbReference>
<name>A0ABS4GAJ7_9FIRM</name>
<gene>
    <name evidence="1" type="ORF">J2Z76_000566</name>
</gene>
<proteinExistence type="predicted"/>
<dbReference type="RefSeq" id="WP_209510457.1">
    <property type="nucleotide sequence ID" value="NZ_JAGGKS010000001.1"/>
</dbReference>
<dbReference type="PANTHER" id="PTHR28037:SF1">
    <property type="entry name" value="ALCOHOL O-ACETYLTRANSFERASE 1-RELATED"/>
    <property type="match status" value="1"/>
</dbReference>
<reference evidence="1 2" key="1">
    <citation type="submission" date="2021-03" db="EMBL/GenBank/DDBJ databases">
        <title>Genomic Encyclopedia of Type Strains, Phase IV (KMG-IV): sequencing the most valuable type-strain genomes for metagenomic binning, comparative biology and taxonomic classification.</title>
        <authorList>
            <person name="Goeker M."/>
        </authorList>
    </citation>
    <scope>NUCLEOTIDE SEQUENCE [LARGE SCALE GENOMIC DNA]</scope>
    <source>
        <strain evidence="1 2">DSM 24004</strain>
    </source>
</reference>
<evidence type="ECO:0008006" key="3">
    <source>
        <dbReference type="Google" id="ProtNLM"/>
    </source>
</evidence>
<dbReference type="Proteomes" id="UP001519342">
    <property type="component" value="Unassembled WGS sequence"/>
</dbReference>
<sequence length="423" mass="49557">MKRRKISEWSKLDNAAKIFPPNSKKSDTKVFRFSCELVEPVEKVILQQALDITIEEFPLYKSVIKSGLFWYYFEKSDIKPVVTLEDIPPCSPLYDRNKKSLLFRVMYYKKRISVEIYHALSDGTGALQFLRTLVFHYITIKYKDKFVEKMPVMDYDASRTQKLDDSFQKYYTNNKDNSKKKKVIAYKIRGQKLAEYRIKVIEGVMPINNIMKKVKEHNTSLTIFLASILMRSINEDIPIRHKKDPVVLSIPVNLRKYFNSETARNFFGVINVDYTFSEYEGDLKDVIDHLQKCFKERLTPEKLNNRINGLASLEHNYFLRVIPLKIKDISLRIANNIVDKRNTSTLSNVGRIEMPKEINMFIESFDIFVSTNKLQACVCSYDDKLRVSFTSSFVSTDIQMRFFRTLTSMDIPVDIITNKIDDE</sequence>
<dbReference type="PANTHER" id="PTHR28037">
    <property type="entry name" value="ALCOHOL O-ACETYLTRANSFERASE 1-RELATED"/>
    <property type="match status" value="1"/>
</dbReference>
<keyword evidence="2" id="KW-1185">Reference proteome</keyword>
<organism evidence="1 2">
    <name type="scientific">Sedimentibacter acidaminivorans</name>
    <dbReference type="NCBI Taxonomy" id="913099"/>
    <lineage>
        <taxon>Bacteria</taxon>
        <taxon>Bacillati</taxon>
        <taxon>Bacillota</taxon>
        <taxon>Tissierellia</taxon>
        <taxon>Sedimentibacter</taxon>
    </lineage>
</organism>
<accession>A0ABS4GAJ7</accession>
<evidence type="ECO:0000313" key="2">
    <source>
        <dbReference type="Proteomes" id="UP001519342"/>
    </source>
</evidence>
<dbReference type="EMBL" id="JAGGKS010000001">
    <property type="protein sequence ID" value="MBP1924713.1"/>
    <property type="molecule type" value="Genomic_DNA"/>
</dbReference>